<dbReference type="EMBL" id="CAUYUJ010012891">
    <property type="protein sequence ID" value="CAK0834813.1"/>
    <property type="molecule type" value="Genomic_DNA"/>
</dbReference>
<feature type="region of interest" description="Disordered" evidence="1">
    <location>
        <begin position="1"/>
        <end position="48"/>
    </location>
</feature>
<feature type="compositionally biased region" description="Basic and acidic residues" evidence="1">
    <location>
        <begin position="123"/>
        <end position="142"/>
    </location>
</feature>
<feature type="compositionally biased region" description="Acidic residues" evidence="1">
    <location>
        <begin position="26"/>
        <end position="46"/>
    </location>
</feature>
<evidence type="ECO:0000313" key="3">
    <source>
        <dbReference type="Proteomes" id="UP001189429"/>
    </source>
</evidence>
<keyword evidence="3" id="KW-1185">Reference proteome</keyword>
<reference evidence="2" key="1">
    <citation type="submission" date="2023-10" db="EMBL/GenBank/DDBJ databases">
        <authorList>
            <person name="Chen Y."/>
            <person name="Shah S."/>
            <person name="Dougan E. K."/>
            <person name="Thang M."/>
            <person name="Chan C."/>
        </authorList>
    </citation>
    <scope>NUCLEOTIDE SEQUENCE [LARGE SCALE GENOMIC DNA]</scope>
</reference>
<feature type="region of interest" description="Disordered" evidence="1">
    <location>
        <begin position="78"/>
        <end position="156"/>
    </location>
</feature>
<accession>A0ABN9SS60</accession>
<name>A0ABN9SS60_9DINO</name>
<dbReference type="Proteomes" id="UP001189429">
    <property type="component" value="Unassembled WGS sequence"/>
</dbReference>
<sequence>MFGAGTSRHRKTIEAREIQGTLEASREEEEDEEDDEEEEEEEEEDPLYLQLMVVVVVEHQPIIRDRCARRHATEQSLLEVRHLSPPTPQHQTHCSGPEGRMISVQSDSPGPAPRPSMPADLGEADHRDDDAEQVKSEMREDPEQVVGFLPQNPSSR</sequence>
<organism evidence="2 3">
    <name type="scientific">Prorocentrum cordatum</name>
    <dbReference type="NCBI Taxonomy" id="2364126"/>
    <lineage>
        <taxon>Eukaryota</taxon>
        <taxon>Sar</taxon>
        <taxon>Alveolata</taxon>
        <taxon>Dinophyceae</taxon>
        <taxon>Prorocentrales</taxon>
        <taxon>Prorocentraceae</taxon>
        <taxon>Prorocentrum</taxon>
    </lineage>
</organism>
<gene>
    <name evidence="2" type="ORF">PCOR1329_LOCUS32115</name>
</gene>
<proteinExistence type="predicted"/>
<evidence type="ECO:0000313" key="2">
    <source>
        <dbReference type="EMBL" id="CAK0834813.1"/>
    </source>
</evidence>
<protein>
    <submittedName>
        <fullName evidence="2">Uncharacterized protein</fullName>
    </submittedName>
</protein>
<comment type="caution">
    <text evidence="2">The sequence shown here is derived from an EMBL/GenBank/DDBJ whole genome shotgun (WGS) entry which is preliminary data.</text>
</comment>
<evidence type="ECO:0000256" key="1">
    <source>
        <dbReference type="SAM" id="MobiDB-lite"/>
    </source>
</evidence>